<name>A0A7J9BIP4_GOSGO</name>
<dbReference type="Proteomes" id="UP000593579">
    <property type="component" value="Unassembled WGS sequence"/>
</dbReference>
<proteinExistence type="inferred from homology"/>
<comment type="subcellular location">
    <subcellularLocation>
        <location evidence="1">Cell membrane</location>
        <topology evidence="1">Single-pass membrane protein</topology>
    </subcellularLocation>
</comment>
<comment type="similarity">
    <text evidence="4 5">Belongs to the small heat shock protein (HSP20) family.</text>
</comment>
<keyword evidence="10" id="KW-1185">Reference proteome</keyword>
<evidence type="ECO:0000256" key="2">
    <source>
        <dbReference type="ARBA" id="ARBA00022475"/>
    </source>
</evidence>
<dbReference type="PROSITE" id="PS01031">
    <property type="entry name" value="SHSP"/>
    <property type="match status" value="1"/>
</dbReference>
<dbReference type="InterPro" id="IPR008978">
    <property type="entry name" value="HSP20-like_chaperone"/>
</dbReference>
<reference evidence="9 10" key="1">
    <citation type="journal article" date="2019" name="Genome Biol. Evol.">
        <title>Insights into the evolution of the New World diploid cottons (Gossypium, subgenus Houzingenia) based on genome sequencing.</title>
        <authorList>
            <person name="Grover C.E."/>
            <person name="Arick M.A. 2nd"/>
            <person name="Thrash A."/>
            <person name="Conover J.L."/>
            <person name="Sanders W.S."/>
            <person name="Peterson D.G."/>
            <person name="Frelichowski J.E."/>
            <person name="Scheffler J.A."/>
            <person name="Scheffler B.E."/>
            <person name="Wendel J.F."/>
        </authorList>
    </citation>
    <scope>NUCLEOTIDE SEQUENCE [LARGE SCALE GENOMIC DNA]</scope>
    <source>
        <strain evidence="9">5</strain>
        <tissue evidence="9">Leaf</tissue>
    </source>
</reference>
<feature type="compositionally biased region" description="Polar residues" evidence="6">
    <location>
        <begin position="97"/>
        <end position="108"/>
    </location>
</feature>
<evidence type="ECO:0000259" key="8">
    <source>
        <dbReference type="PROSITE" id="PS01031"/>
    </source>
</evidence>
<gene>
    <name evidence="9" type="ORF">Gogos_009647</name>
</gene>
<dbReference type="Gene3D" id="2.60.40.790">
    <property type="match status" value="1"/>
</dbReference>
<evidence type="ECO:0000256" key="5">
    <source>
        <dbReference type="RuleBase" id="RU003616"/>
    </source>
</evidence>
<accession>A0A7J9BIP4</accession>
<evidence type="ECO:0000256" key="7">
    <source>
        <dbReference type="SAM" id="Phobius"/>
    </source>
</evidence>
<feature type="region of interest" description="Disordered" evidence="6">
    <location>
        <begin position="97"/>
        <end position="156"/>
    </location>
</feature>
<evidence type="ECO:0000256" key="3">
    <source>
        <dbReference type="ARBA" id="ARBA00022821"/>
    </source>
</evidence>
<dbReference type="PANTHER" id="PTHR43670">
    <property type="entry name" value="HEAT SHOCK PROTEIN 26"/>
    <property type="match status" value="1"/>
</dbReference>
<keyword evidence="7" id="KW-0812">Transmembrane</keyword>
<dbReference type="SUPFAM" id="SSF49764">
    <property type="entry name" value="HSP20-like chaperones"/>
    <property type="match status" value="1"/>
</dbReference>
<dbReference type="InterPro" id="IPR002068">
    <property type="entry name" value="A-crystallin/Hsp20_dom"/>
</dbReference>
<dbReference type="GO" id="GO:0034605">
    <property type="term" value="P:cellular response to heat"/>
    <property type="evidence" value="ECO:0007669"/>
    <property type="project" value="TreeGrafter"/>
</dbReference>
<dbReference type="OrthoDB" id="1431247at2759"/>
<feature type="compositionally biased region" description="Pro residues" evidence="6">
    <location>
        <begin position="112"/>
        <end position="124"/>
    </location>
</feature>
<evidence type="ECO:0000256" key="6">
    <source>
        <dbReference type="SAM" id="MobiDB-lite"/>
    </source>
</evidence>
<comment type="caution">
    <text evidence="9">The sequence shown here is derived from an EMBL/GenBank/DDBJ whole genome shotgun (WGS) entry which is preliminary data.</text>
</comment>
<keyword evidence="2" id="KW-1003">Cell membrane</keyword>
<keyword evidence="3" id="KW-0611">Plant defense</keyword>
<organism evidence="9 10">
    <name type="scientific">Gossypium gossypioides</name>
    <name type="common">Mexican cotton</name>
    <name type="synonym">Selera gossypioides</name>
    <dbReference type="NCBI Taxonomy" id="34282"/>
    <lineage>
        <taxon>Eukaryota</taxon>
        <taxon>Viridiplantae</taxon>
        <taxon>Streptophyta</taxon>
        <taxon>Embryophyta</taxon>
        <taxon>Tracheophyta</taxon>
        <taxon>Spermatophyta</taxon>
        <taxon>Magnoliopsida</taxon>
        <taxon>eudicotyledons</taxon>
        <taxon>Gunneridae</taxon>
        <taxon>Pentapetalae</taxon>
        <taxon>rosids</taxon>
        <taxon>malvids</taxon>
        <taxon>Malvales</taxon>
        <taxon>Malvaceae</taxon>
        <taxon>Malvoideae</taxon>
        <taxon>Gossypium</taxon>
    </lineage>
</organism>
<dbReference type="AlphaFoldDB" id="A0A7J9BIP4"/>
<dbReference type="GO" id="GO:0005886">
    <property type="term" value="C:plasma membrane"/>
    <property type="evidence" value="ECO:0007669"/>
    <property type="project" value="UniProtKB-SubCell"/>
</dbReference>
<sequence>MDWKPNVVFEEFEVPTEWVHEVADDTLIAYLPGFKKEQLKVQITSGGFLRIYGERSLGGNKISRFSKEFPFPSNCDLSKIRANFNGGMLRVKIPKSTIQADQNQQAKTSPDPGAPPSMAAPPPAGYADAALKQNDAVQQAPPTADLKPHAGDDDIDTSMKRKDAVEQQVPPMTGIETAGKGLTRSRKIVLAVLLVAVVAVYVKNVFRSMKNEYNELTRI</sequence>
<evidence type="ECO:0000256" key="1">
    <source>
        <dbReference type="ARBA" id="ARBA00004162"/>
    </source>
</evidence>
<dbReference type="EMBL" id="JABEZY010000004">
    <property type="protein sequence ID" value="MBA0736058.1"/>
    <property type="molecule type" value="Genomic_DNA"/>
</dbReference>
<evidence type="ECO:0000256" key="4">
    <source>
        <dbReference type="PROSITE-ProRule" id="PRU00285"/>
    </source>
</evidence>
<evidence type="ECO:0000313" key="10">
    <source>
        <dbReference type="Proteomes" id="UP000593579"/>
    </source>
</evidence>
<protein>
    <recommendedName>
        <fullName evidence="8">SHSP domain-containing protein</fullName>
    </recommendedName>
</protein>
<dbReference type="PANTHER" id="PTHR43670:SF73">
    <property type="entry name" value="INACTIVE PROTEIN RESTRICTED TEV MOVEMENT 2-LIKE"/>
    <property type="match status" value="1"/>
</dbReference>
<keyword evidence="7" id="KW-0472">Membrane</keyword>
<feature type="domain" description="SHSP" evidence="8">
    <location>
        <begin position="7"/>
        <end position="111"/>
    </location>
</feature>
<feature type="compositionally biased region" description="Basic and acidic residues" evidence="6">
    <location>
        <begin position="146"/>
        <end position="156"/>
    </location>
</feature>
<evidence type="ECO:0000313" key="9">
    <source>
        <dbReference type="EMBL" id="MBA0736058.1"/>
    </source>
</evidence>
<dbReference type="CDD" id="cd06464">
    <property type="entry name" value="ACD_sHsps-like"/>
    <property type="match status" value="1"/>
</dbReference>
<keyword evidence="7" id="KW-1133">Transmembrane helix</keyword>
<dbReference type="Pfam" id="PF00011">
    <property type="entry name" value="HSP20"/>
    <property type="match status" value="1"/>
</dbReference>
<dbReference type="GO" id="GO:0006952">
    <property type="term" value="P:defense response"/>
    <property type="evidence" value="ECO:0007669"/>
    <property type="project" value="UniProtKB-KW"/>
</dbReference>
<feature type="transmembrane region" description="Helical" evidence="7">
    <location>
        <begin position="188"/>
        <end position="206"/>
    </location>
</feature>